<dbReference type="InterPro" id="IPR050330">
    <property type="entry name" value="Bact_OuterMem_StrucFunc"/>
</dbReference>
<dbReference type="PRINTS" id="PR01021">
    <property type="entry name" value="OMPADOMAIN"/>
</dbReference>
<evidence type="ECO:0000313" key="8">
    <source>
        <dbReference type="Proteomes" id="UP000253209"/>
    </source>
</evidence>
<feature type="signal peptide" evidence="5">
    <location>
        <begin position="1"/>
        <end position="22"/>
    </location>
</feature>
<dbReference type="PANTHER" id="PTHR30329">
    <property type="entry name" value="STATOR ELEMENT OF FLAGELLAR MOTOR COMPLEX"/>
    <property type="match status" value="1"/>
</dbReference>
<dbReference type="Gene3D" id="1.25.40.10">
    <property type="entry name" value="Tetratricopeptide repeat domain"/>
    <property type="match status" value="1"/>
</dbReference>
<reference evidence="7 8" key="1">
    <citation type="submission" date="2018-05" db="EMBL/GenBank/DDBJ databases">
        <title>Mucilaginibacter hurinus sp. nov., isolated from briquette warehouse soil.</title>
        <authorList>
            <person name="Choi L."/>
        </authorList>
    </citation>
    <scope>NUCLEOTIDE SEQUENCE [LARGE SCALE GENOMIC DNA]</scope>
    <source>
        <strain evidence="7 8">ZR32</strain>
    </source>
</reference>
<evidence type="ECO:0000256" key="4">
    <source>
        <dbReference type="PROSITE-ProRule" id="PRU00473"/>
    </source>
</evidence>
<evidence type="ECO:0000256" key="5">
    <source>
        <dbReference type="SAM" id="SignalP"/>
    </source>
</evidence>
<dbReference type="InterPro" id="IPR006664">
    <property type="entry name" value="OMP_bac"/>
</dbReference>
<dbReference type="SUPFAM" id="SSF49464">
    <property type="entry name" value="Carboxypeptidase regulatory domain-like"/>
    <property type="match status" value="1"/>
</dbReference>
<dbReference type="InterPro" id="IPR006665">
    <property type="entry name" value="OmpA-like"/>
</dbReference>
<dbReference type="GO" id="GO:0009279">
    <property type="term" value="C:cell outer membrane"/>
    <property type="evidence" value="ECO:0007669"/>
    <property type="project" value="UniProtKB-SubCell"/>
</dbReference>
<dbReference type="SUPFAM" id="SSF103088">
    <property type="entry name" value="OmpA-like"/>
    <property type="match status" value="1"/>
</dbReference>
<evidence type="ECO:0000256" key="2">
    <source>
        <dbReference type="ARBA" id="ARBA00023136"/>
    </source>
</evidence>
<dbReference type="AlphaFoldDB" id="A0A367GQC8"/>
<gene>
    <name evidence="7" type="ORF">DJ568_10395</name>
</gene>
<keyword evidence="8" id="KW-1185">Reference proteome</keyword>
<dbReference type="Pfam" id="PF00691">
    <property type="entry name" value="OmpA"/>
    <property type="match status" value="1"/>
</dbReference>
<keyword evidence="7" id="KW-0282">Flagellum</keyword>
<keyword evidence="3" id="KW-0998">Cell outer membrane</keyword>
<evidence type="ECO:0000259" key="6">
    <source>
        <dbReference type="PROSITE" id="PS51123"/>
    </source>
</evidence>
<dbReference type="Proteomes" id="UP000253209">
    <property type="component" value="Unassembled WGS sequence"/>
</dbReference>
<dbReference type="CDD" id="cd07185">
    <property type="entry name" value="OmpA_C-like"/>
    <property type="match status" value="1"/>
</dbReference>
<sequence>MKKLLAILIFFTAMVLPGLAMAQHVLKQADEEYKLFNYSKAVELYLKAYKKDSTLYITQRIADSYRLMQRYAETEAWYAKVVKMENPPPENFFHYARALQNNSKYAEAKAQYVRYYTLSKDVNKAKLKIWTTSCDSAVRWMQNPKPVDIENERMLNSPKSDWGAASYNNTVVFTSDRENKKFKEVTKKKKPLLYFGSDPIDKEKYGWTANSYLKLYRFKNGIADTIELFPLVDETEYHNGAATFTADGTEMYFTITRVQATNANDTAKIKTIKPEIWRSRKDAVTNKWGKPTPFRYNSPDKWSAGDPYITPGGDTLYFVSDMPGGMGGTDIYSCIKEPGGDWAPPVNLKELNTAGDERTPFVDAAGNLFYSTDGGIGMGGLDIFKATPKNNTYIKQNLGYPINSPRDDFAYMLTSDSTGYLSSNRVGGQGSDDIYSFTQKPDIKIMLEGVVYEKGTRRPLANSAVTLTKDGIIRSTTDASGNYRFTLKQDVDYTLRAEKAGYLSDNLIVSTKGLTATQIIKKNLYLDPIVLNKTIRIENIYYDFDQWYIRPDAALELDKLIKILKDNPDIYIELGSHTDSKGDDDYNQSLSQKRANAAVEYIIDTGGIDEERIIGRGYGERKLLNRCKNGVHCSSQEHQLNRRTEFRIIKM</sequence>
<dbReference type="InterPro" id="IPR008969">
    <property type="entry name" value="CarboxyPept-like_regulatory"/>
</dbReference>
<keyword evidence="7" id="KW-0969">Cilium</keyword>
<dbReference type="Gene3D" id="2.60.40.1120">
    <property type="entry name" value="Carboxypeptidase-like, regulatory domain"/>
    <property type="match status" value="1"/>
</dbReference>
<feature type="domain" description="OmpA-like" evidence="6">
    <location>
        <begin position="529"/>
        <end position="651"/>
    </location>
</feature>
<feature type="chain" id="PRO_5016776753" evidence="5">
    <location>
        <begin position="23"/>
        <end position="651"/>
    </location>
</feature>
<evidence type="ECO:0000256" key="3">
    <source>
        <dbReference type="ARBA" id="ARBA00023237"/>
    </source>
</evidence>
<keyword evidence="5" id="KW-0732">Signal</keyword>
<dbReference type="InterPro" id="IPR036737">
    <property type="entry name" value="OmpA-like_sf"/>
</dbReference>
<proteinExistence type="predicted"/>
<dbReference type="Gene3D" id="3.30.1330.60">
    <property type="entry name" value="OmpA-like domain"/>
    <property type="match status" value="1"/>
</dbReference>
<dbReference type="Pfam" id="PF13620">
    <property type="entry name" value="CarboxypepD_reg"/>
    <property type="match status" value="1"/>
</dbReference>
<dbReference type="PROSITE" id="PS51123">
    <property type="entry name" value="OMPA_2"/>
    <property type="match status" value="1"/>
</dbReference>
<dbReference type="EMBL" id="QGDC01000005">
    <property type="protein sequence ID" value="RCH54881.1"/>
    <property type="molecule type" value="Genomic_DNA"/>
</dbReference>
<dbReference type="OrthoDB" id="9809364at2"/>
<organism evidence="7 8">
    <name type="scientific">Mucilaginibacter hurinus</name>
    <dbReference type="NCBI Taxonomy" id="2201324"/>
    <lineage>
        <taxon>Bacteria</taxon>
        <taxon>Pseudomonadati</taxon>
        <taxon>Bacteroidota</taxon>
        <taxon>Sphingobacteriia</taxon>
        <taxon>Sphingobacteriales</taxon>
        <taxon>Sphingobacteriaceae</taxon>
        <taxon>Mucilaginibacter</taxon>
    </lineage>
</organism>
<keyword evidence="2 4" id="KW-0472">Membrane</keyword>
<dbReference type="InterPro" id="IPR011990">
    <property type="entry name" value="TPR-like_helical_dom_sf"/>
</dbReference>
<protein>
    <submittedName>
        <fullName evidence="7">Flagellar motor protein MotB</fullName>
    </submittedName>
</protein>
<evidence type="ECO:0000256" key="1">
    <source>
        <dbReference type="ARBA" id="ARBA00004442"/>
    </source>
</evidence>
<dbReference type="PANTHER" id="PTHR30329:SF21">
    <property type="entry name" value="LIPOPROTEIN YIAD-RELATED"/>
    <property type="match status" value="1"/>
</dbReference>
<comment type="subcellular location">
    <subcellularLocation>
        <location evidence="1">Cell outer membrane</location>
    </subcellularLocation>
</comment>
<dbReference type="SUPFAM" id="SSF82171">
    <property type="entry name" value="DPP6 N-terminal domain-like"/>
    <property type="match status" value="1"/>
</dbReference>
<comment type="caution">
    <text evidence="7">The sequence shown here is derived from an EMBL/GenBank/DDBJ whole genome shotgun (WGS) entry which is preliminary data.</text>
</comment>
<keyword evidence="7" id="KW-0966">Cell projection</keyword>
<evidence type="ECO:0000313" key="7">
    <source>
        <dbReference type="EMBL" id="RCH54881.1"/>
    </source>
</evidence>
<name>A0A367GQC8_9SPHI</name>
<dbReference type="RefSeq" id="WP_114005207.1">
    <property type="nucleotide sequence ID" value="NZ_QGDC01000005.1"/>
</dbReference>
<accession>A0A367GQC8</accession>
<dbReference type="SUPFAM" id="SSF48452">
    <property type="entry name" value="TPR-like"/>
    <property type="match status" value="1"/>
</dbReference>